<gene>
    <name evidence="4" type="ORF">G3446_11125</name>
</gene>
<feature type="region of interest" description="Disordered" evidence="2">
    <location>
        <begin position="39"/>
        <end position="73"/>
    </location>
</feature>
<dbReference type="PROSITE" id="PS50110">
    <property type="entry name" value="RESPONSE_REGULATORY"/>
    <property type="match status" value="1"/>
</dbReference>
<dbReference type="GO" id="GO:0000160">
    <property type="term" value="P:phosphorelay signal transduction system"/>
    <property type="evidence" value="ECO:0007669"/>
    <property type="project" value="InterPro"/>
</dbReference>
<evidence type="ECO:0000313" key="5">
    <source>
        <dbReference type="Proteomes" id="UP000483379"/>
    </source>
</evidence>
<dbReference type="Proteomes" id="UP000483379">
    <property type="component" value="Unassembled WGS sequence"/>
</dbReference>
<reference evidence="4 5" key="1">
    <citation type="submission" date="2020-02" db="EMBL/GenBank/DDBJ databases">
        <title>Genome sequences of Thiorhodococcus mannitoliphagus and Thiorhodococcus minor, purple sulfur photosynthetic bacteria in the gammaproteobacterial family, Chromatiaceae.</title>
        <authorList>
            <person name="Aviles F.A."/>
            <person name="Meyer T.E."/>
            <person name="Kyndt J.A."/>
        </authorList>
    </citation>
    <scope>NUCLEOTIDE SEQUENCE [LARGE SCALE GENOMIC DNA]</scope>
    <source>
        <strain evidence="4 5">DSM 11518</strain>
    </source>
</reference>
<dbReference type="SUPFAM" id="SSF52172">
    <property type="entry name" value="CheY-like"/>
    <property type="match status" value="1"/>
</dbReference>
<dbReference type="Gene3D" id="3.40.50.2300">
    <property type="match status" value="1"/>
</dbReference>
<evidence type="ECO:0000256" key="2">
    <source>
        <dbReference type="SAM" id="MobiDB-lite"/>
    </source>
</evidence>
<dbReference type="EMBL" id="JAAIJQ010000028">
    <property type="protein sequence ID" value="NEV62434.1"/>
    <property type="molecule type" value="Genomic_DNA"/>
</dbReference>
<proteinExistence type="predicted"/>
<feature type="compositionally biased region" description="Low complexity" evidence="2">
    <location>
        <begin position="49"/>
        <end position="64"/>
    </location>
</feature>
<dbReference type="RefSeq" id="WP_164452904.1">
    <property type="nucleotide sequence ID" value="NZ_JAAIJQ010000028.1"/>
</dbReference>
<comment type="caution">
    <text evidence="1">Lacks conserved residue(s) required for the propagation of feature annotation.</text>
</comment>
<name>A0A6M0JZC7_9GAMM</name>
<accession>A0A6M0JZC7</accession>
<dbReference type="InterPro" id="IPR001789">
    <property type="entry name" value="Sig_transdc_resp-reg_receiver"/>
</dbReference>
<comment type="caution">
    <text evidence="4">The sequence shown here is derived from an EMBL/GenBank/DDBJ whole genome shotgun (WGS) entry which is preliminary data.</text>
</comment>
<dbReference type="InterPro" id="IPR011006">
    <property type="entry name" value="CheY-like_superfamily"/>
</dbReference>
<evidence type="ECO:0000256" key="1">
    <source>
        <dbReference type="PROSITE-ProRule" id="PRU00169"/>
    </source>
</evidence>
<protein>
    <recommendedName>
        <fullName evidence="3">Response regulatory domain-containing protein</fullName>
    </recommendedName>
</protein>
<feature type="domain" description="Response regulatory" evidence="3">
    <location>
        <begin position="1"/>
        <end position="39"/>
    </location>
</feature>
<organism evidence="4 5">
    <name type="scientific">Thiorhodococcus minor</name>
    <dbReference type="NCBI Taxonomy" id="57489"/>
    <lineage>
        <taxon>Bacteria</taxon>
        <taxon>Pseudomonadati</taxon>
        <taxon>Pseudomonadota</taxon>
        <taxon>Gammaproteobacteria</taxon>
        <taxon>Chromatiales</taxon>
        <taxon>Chromatiaceae</taxon>
        <taxon>Thiorhodococcus</taxon>
    </lineage>
</organism>
<evidence type="ECO:0000259" key="3">
    <source>
        <dbReference type="PROSITE" id="PS50110"/>
    </source>
</evidence>
<dbReference type="AlphaFoldDB" id="A0A6M0JZC7"/>
<sequence>MTANVLTKDRQACLAAGMNDNVPKPARPQELEATLLRWLMQPTPEPAAERSATPPAPASSEASANAVDVQPEVEAREGVLSQVTAPLAACDRAALSARNRHAALLKDILGDDFARFMRCVDAFALESALQILEIKTSEGTKPGI</sequence>
<evidence type="ECO:0000313" key="4">
    <source>
        <dbReference type="EMBL" id="NEV62434.1"/>
    </source>
</evidence>
<keyword evidence="5" id="KW-1185">Reference proteome</keyword>